<dbReference type="NCBIfam" id="TIGR02937">
    <property type="entry name" value="sigma70-ECF"/>
    <property type="match status" value="1"/>
</dbReference>
<dbReference type="InterPro" id="IPR013325">
    <property type="entry name" value="RNA_pol_sigma_r2"/>
</dbReference>
<keyword evidence="7" id="KW-0614">Plasmid</keyword>
<dbReference type="InterPro" id="IPR013249">
    <property type="entry name" value="RNA_pol_sigma70_r4_t2"/>
</dbReference>
<reference evidence="8" key="1">
    <citation type="submission" date="2006-12" db="EMBL/GenBank/DDBJ databases">
        <title>Complete sequence of plasmid 1 of Paracoccus denitrificans PD1222.</title>
        <authorList>
            <person name="Copeland A."/>
            <person name="Lucas S."/>
            <person name="Lapidus A."/>
            <person name="Barry K."/>
            <person name="Detter J.C."/>
            <person name="Glavina del Rio T."/>
            <person name="Hammon N."/>
            <person name="Israni S."/>
            <person name="Dalin E."/>
            <person name="Tice H."/>
            <person name="Pitluck S."/>
            <person name="Munk A.C."/>
            <person name="Brettin T."/>
            <person name="Bruce D."/>
            <person name="Han C."/>
            <person name="Tapia R."/>
            <person name="Gilna P."/>
            <person name="Schmutz J."/>
            <person name="Larimer F."/>
            <person name="Land M."/>
            <person name="Hauser L."/>
            <person name="Kyrpides N."/>
            <person name="Lykidis A."/>
            <person name="Spiro S."/>
            <person name="Richardson D.J."/>
            <person name="Moir J.W.B."/>
            <person name="Ferguson S.J."/>
            <person name="van Spanning R.J.M."/>
            <person name="Richardson P."/>
        </authorList>
    </citation>
    <scope>NUCLEOTIDE SEQUENCE [LARGE SCALE GENOMIC DNA]</scope>
    <source>
        <strain evidence="8">Pd 1222</strain>
        <plasmid evidence="8">pPD1222</plasmid>
    </source>
</reference>
<sequence>MERTGIDWLFCTHRGDVSSYLARMLRDPDLAEDLTQDAFLRCCTALQSGGRPENLRGYLYRIARNIAVDHLRLQKRRRTDMPGDHVLAAIADPRPGQECRMIDRERLKVFLRALAALPDKTQRIFVLHRIQRLSYREVAQDMELSESSVQKHLARALLEVTRRLREYEDG</sequence>
<feature type="domain" description="RNA polymerase sigma factor 70 region 4 type 2" evidence="6">
    <location>
        <begin position="110"/>
        <end position="158"/>
    </location>
</feature>
<dbReference type="OrthoDB" id="9794372at2"/>
<keyword evidence="2" id="KW-0805">Transcription regulation</keyword>
<comment type="similarity">
    <text evidence="1">Belongs to the sigma-70 factor family. ECF subfamily.</text>
</comment>
<evidence type="ECO:0000256" key="1">
    <source>
        <dbReference type="ARBA" id="ARBA00010641"/>
    </source>
</evidence>
<dbReference type="GO" id="GO:0003677">
    <property type="term" value="F:DNA binding"/>
    <property type="evidence" value="ECO:0007669"/>
    <property type="project" value="InterPro"/>
</dbReference>
<evidence type="ECO:0000256" key="2">
    <source>
        <dbReference type="ARBA" id="ARBA00023015"/>
    </source>
</evidence>
<dbReference type="GO" id="GO:0016987">
    <property type="term" value="F:sigma factor activity"/>
    <property type="evidence" value="ECO:0007669"/>
    <property type="project" value="UniProtKB-KW"/>
</dbReference>
<dbReference type="SUPFAM" id="SSF88659">
    <property type="entry name" value="Sigma3 and sigma4 domains of RNA polymerase sigma factors"/>
    <property type="match status" value="1"/>
</dbReference>
<dbReference type="InterPro" id="IPR007627">
    <property type="entry name" value="RNA_pol_sigma70_r2"/>
</dbReference>
<dbReference type="Pfam" id="PF04542">
    <property type="entry name" value="Sigma70_r2"/>
    <property type="match status" value="1"/>
</dbReference>
<dbReference type="GeneID" id="93454566"/>
<keyword evidence="8" id="KW-1185">Reference proteome</keyword>
<dbReference type="Proteomes" id="UP000000361">
    <property type="component" value="Chromosome 1"/>
</dbReference>
<organism evidence="7 8">
    <name type="scientific">Paracoccus denitrificans (strain Pd 1222)</name>
    <dbReference type="NCBI Taxonomy" id="318586"/>
    <lineage>
        <taxon>Bacteria</taxon>
        <taxon>Pseudomonadati</taxon>
        <taxon>Pseudomonadota</taxon>
        <taxon>Alphaproteobacteria</taxon>
        <taxon>Rhodobacterales</taxon>
        <taxon>Paracoccaceae</taxon>
        <taxon>Paracoccus</taxon>
    </lineage>
</organism>
<evidence type="ECO:0000256" key="4">
    <source>
        <dbReference type="ARBA" id="ARBA00023163"/>
    </source>
</evidence>
<dbReference type="AlphaFoldDB" id="A1BAQ3"/>
<dbReference type="EnsemblBacteria" id="ABL72597">
    <property type="protein sequence ID" value="ABL72597"/>
    <property type="gene ID" value="Pden_4533"/>
</dbReference>
<dbReference type="eggNOG" id="COG1595">
    <property type="taxonomic scope" value="Bacteria"/>
</dbReference>
<evidence type="ECO:0000259" key="5">
    <source>
        <dbReference type="Pfam" id="PF04542"/>
    </source>
</evidence>
<dbReference type="EMBL" id="CP000491">
    <property type="protein sequence ID" value="ABL72597.1"/>
    <property type="molecule type" value="Genomic_DNA"/>
</dbReference>
<dbReference type="RefSeq" id="WP_011750758.1">
    <property type="nucleotide sequence ID" value="NC_008688.1"/>
</dbReference>
<protein>
    <submittedName>
        <fullName evidence="7">RNA polymerase, sigma subunit, ECF family</fullName>
    </submittedName>
</protein>
<dbReference type="HOGENOM" id="CLU_047691_12_5_5"/>
<dbReference type="Gene3D" id="1.10.10.10">
    <property type="entry name" value="Winged helix-like DNA-binding domain superfamily/Winged helix DNA-binding domain"/>
    <property type="match status" value="1"/>
</dbReference>
<geneLocation type="plasmid" evidence="8">
    <name>pPD1222</name>
</geneLocation>
<name>A1BAQ3_PARDP</name>
<dbReference type="InterPro" id="IPR014284">
    <property type="entry name" value="RNA_pol_sigma-70_dom"/>
</dbReference>
<dbReference type="InterPro" id="IPR013324">
    <property type="entry name" value="RNA_pol_sigma_r3/r4-like"/>
</dbReference>
<keyword evidence="3" id="KW-0731">Sigma factor</keyword>
<dbReference type="PANTHER" id="PTHR43133">
    <property type="entry name" value="RNA POLYMERASE ECF-TYPE SIGMA FACTO"/>
    <property type="match status" value="1"/>
</dbReference>
<dbReference type="InterPro" id="IPR036388">
    <property type="entry name" value="WH-like_DNA-bd_sf"/>
</dbReference>
<accession>A1BAQ3</accession>
<dbReference type="PANTHER" id="PTHR43133:SF63">
    <property type="entry name" value="RNA POLYMERASE SIGMA FACTOR FECI-RELATED"/>
    <property type="match status" value="1"/>
</dbReference>
<evidence type="ECO:0000259" key="6">
    <source>
        <dbReference type="Pfam" id="PF08281"/>
    </source>
</evidence>
<dbReference type="Gene3D" id="1.10.1740.10">
    <property type="match status" value="1"/>
</dbReference>
<gene>
    <name evidence="7" type="ordered locus">Pden_4533</name>
</gene>
<dbReference type="InterPro" id="IPR039425">
    <property type="entry name" value="RNA_pol_sigma-70-like"/>
</dbReference>
<dbReference type="SUPFAM" id="SSF88946">
    <property type="entry name" value="Sigma2 domain of RNA polymerase sigma factors"/>
    <property type="match status" value="1"/>
</dbReference>
<proteinExistence type="inferred from homology"/>
<keyword evidence="4" id="KW-0804">Transcription</keyword>
<dbReference type="Pfam" id="PF08281">
    <property type="entry name" value="Sigma70_r4_2"/>
    <property type="match status" value="1"/>
</dbReference>
<feature type="domain" description="RNA polymerase sigma-70 region 2" evidence="5">
    <location>
        <begin position="12"/>
        <end position="77"/>
    </location>
</feature>
<dbReference type="KEGG" id="pde:Pden_4533"/>
<dbReference type="GO" id="GO:0006352">
    <property type="term" value="P:DNA-templated transcription initiation"/>
    <property type="evidence" value="ECO:0007669"/>
    <property type="project" value="InterPro"/>
</dbReference>
<evidence type="ECO:0000313" key="8">
    <source>
        <dbReference type="Proteomes" id="UP000000361"/>
    </source>
</evidence>
<evidence type="ECO:0000313" key="7">
    <source>
        <dbReference type="EMBL" id="ABL72597.1"/>
    </source>
</evidence>
<evidence type="ECO:0000256" key="3">
    <source>
        <dbReference type="ARBA" id="ARBA00023082"/>
    </source>
</evidence>